<keyword evidence="7" id="KW-0175">Coiled coil</keyword>
<dbReference type="Pfam" id="PF07928">
    <property type="entry name" value="Vps54"/>
    <property type="match status" value="1"/>
</dbReference>
<sequence length="1106" mass="123290">MPTSPPGTPVGDQRASSSTPKLTALAGSSHSTSALPPRQPTAPNYIRERAFKDESHLMGGSPHRSASGSRPASSHSGSSQGRSLNRIQNAGHSRRQSAFANFSTLSETSLPWTTKDIGFNAISGVLNDPSNRSAPVAKARKAEIPPVSHASIPKVKSADFDPYIKYISTAYQRYQQNKLQATEDAKTIPSTDTQFGALPPLLDKDQDKSTDSVPGLSRNPYSIPSLTSLENLDDLELSPNLASQEYEMPMLENVPSIFFEPKFQLENPRTFDMVCEGADIVGNSGPNPPTSTNSILQEKLSHYLDTVEVHLIQEISKRSAQFFEALSNLQALHQETMDCVNQIHSIRDKMNDTKKKQCESGLEVVCLQRRRTNISLLYNGIQLVKEIRSSQPMIQILLNQGDFFAALDLIDDAKGKLHGEEESEYEREQDQNGSGADRAMVRRNSVKLLPNWNMQAIRALINFSSQLDEMYNAVGTIMEHDFIDTLLSDFTMYIDDLDIENVSKEILETGLSSATSRAYKSHEVSPMQTMTKTKELESLRERMEPATMGLIRSKQVKRSLQLYRDQLLSEVKTSISKQYPLSVIDTKAKDEDQEDDPQKDSSGLSKQLKSMPFDNFFKALLSIYAVIFSDIKRAICYHQILKELFEIADSRELFHDLDLQVYTSPNGNQITSPRSPKDTHDSAVLQDLLQDSNAIISSVADMGHVRCAKLIGVRADQNAQLNPTDFYRFFDATWAFINISEKICGRTSFGLRGAIISQTKAYVNNFHMERTKQEALLIENEQWSSTEVPKDFQEIVDRIRAVAAPSVLDKTSMAEILFPAAGTGQAGSSDSGKARGEPTKFLHIDDQSYFVVGCSLLIIKMLEDYLKCMLKLDGMTVDIMQKMIELLKLFNSRVCQVILGAGAMRSAGLKNISARHLALASQSVGIMIALIPSLKQCVKRCMTDKQFVLLSEFDRMLKDYQNHQGEIHAKLIAIMNERFDVHKKSLQTINWDTSSAQSPNAYLETLVKETTTLHKVLNKYLPPQDLKFILNQVFASFTSQLAQEYSHCVVTTQAGKDRVIKDAQYFLQRLSSLDHIDPPSSSVETAAQQLTISPAAKVKIAAKAES</sequence>
<feature type="region of interest" description="Disordered" evidence="8">
    <location>
        <begin position="586"/>
        <end position="606"/>
    </location>
</feature>
<feature type="domain" description="Vacuolar protein sorting-associated protein 54 N-terminal" evidence="10">
    <location>
        <begin position="297"/>
        <end position="415"/>
    </location>
</feature>
<dbReference type="InterPro" id="IPR012501">
    <property type="entry name" value="Vps54_C"/>
</dbReference>
<accession>A0A8H7ULI2</accession>
<feature type="compositionally biased region" description="Basic and acidic residues" evidence="8">
    <location>
        <begin position="46"/>
        <end position="56"/>
    </location>
</feature>
<name>A0A8H7ULI2_MORIS</name>
<keyword evidence="6" id="KW-0333">Golgi apparatus</keyword>
<evidence type="ECO:0000256" key="8">
    <source>
        <dbReference type="SAM" id="MobiDB-lite"/>
    </source>
</evidence>
<dbReference type="InterPro" id="IPR019515">
    <property type="entry name" value="VPS54_N"/>
</dbReference>
<evidence type="ECO:0000256" key="2">
    <source>
        <dbReference type="ARBA" id="ARBA00009150"/>
    </source>
</evidence>
<feature type="compositionally biased region" description="Basic and acidic residues" evidence="8">
    <location>
        <begin position="418"/>
        <end position="430"/>
    </location>
</feature>
<evidence type="ECO:0000256" key="5">
    <source>
        <dbReference type="ARBA" id="ARBA00022927"/>
    </source>
</evidence>
<organism evidence="11 12">
    <name type="scientific">Mortierella isabellina</name>
    <name type="common">Filamentous fungus</name>
    <name type="synonym">Umbelopsis isabellina</name>
    <dbReference type="NCBI Taxonomy" id="91625"/>
    <lineage>
        <taxon>Eukaryota</taxon>
        <taxon>Fungi</taxon>
        <taxon>Fungi incertae sedis</taxon>
        <taxon>Mucoromycota</taxon>
        <taxon>Mucoromycotina</taxon>
        <taxon>Umbelopsidomycetes</taxon>
        <taxon>Umbelopsidales</taxon>
        <taxon>Umbelopsidaceae</taxon>
        <taxon>Umbelopsis</taxon>
    </lineage>
</organism>
<evidence type="ECO:0000256" key="1">
    <source>
        <dbReference type="ARBA" id="ARBA00004601"/>
    </source>
</evidence>
<comment type="similarity">
    <text evidence="2">Belongs to the VPS54 family.</text>
</comment>
<evidence type="ECO:0000259" key="9">
    <source>
        <dbReference type="Pfam" id="PF07928"/>
    </source>
</evidence>
<proteinExistence type="inferred from homology"/>
<keyword evidence="12" id="KW-1185">Reference proteome</keyword>
<evidence type="ECO:0000259" key="10">
    <source>
        <dbReference type="Pfam" id="PF10475"/>
    </source>
</evidence>
<feature type="compositionally biased region" description="Low complexity" evidence="8">
    <location>
        <begin position="59"/>
        <end position="83"/>
    </location>
</feature>
<dbReference type="Gene3D" id="1.20.1280.130">
    <property type="match status" value="1"/>
</dbReference>
<evidence type="ECO:0000256" key="7">
    <source>
        <dbReference type="ARBA" id="ARBA00023054"/>
    </source>
</evidence>
<keyword evidence="5" id="KW-0653">Protein transport</keyword>
<dbReference type="GO" id="GO:0000938">
    <property type="term" value="C:GARP complex"/>
    <property type="evidence" value="ECO:0007669"/>
    <property type="project" value="InterPro"/>
</dbReference>
<evidence type="ECO:0000313" key="11">
    <source>
        <dbReference type="EMBL" id="KAG2183219.1"/>
    </source>
</evidence>
<dbReference type="GO" id="GO:0019905">
    <property type="term" value="F:syntaxin binding"/>
    <property type="evidence" value="ECO:0007669"/>
    <property type="project" value="TreeGrafter"/>
</dbReference>
<dbReference type="OrthoDB" id="10259024at2759"/>
<feature type="domain" description="Vacuolar protein sorting-associated protein 54 C-terminal" evidence="9">
    <location>
        <begin position="847"/>
        <end position="978"/>
    </location>
</feature>
<keyword evidence="4" id="KW-0813">Transport</keyword>
<dbReference type="InterPro" id="IPR039745">
    <property type="entry name" value="Vps54"/>
</dbReference>
<reference evidence="11" key="1">
    <citation type="submission" date="2020-12" db="EMBL/GenBank/DDBJ databases">
        <title>Metabolic potential, ecology and presence of endohyphal bacteria is reflected in genomic diversity of Mucoromycotina.</title>
        <authorList>
            <person name="Muszewska A."/>
            <person name="Okrasinska A."/>
            <person name="Steczkiewicz K."/>
            <person name="Drgas O."/>
            <person name="Orlowska M."/>
            <person name="Perlinska-Lenart U."/>
            <person name="Aleksandrzak-Piekarczyk T."/>
            <person name="Szatraj K."/>
            <person name="Zielenkiewicz U."/>
            <person name="Pilsyk S."/>
            <person name="Malc E."/>
            <person name="Mieczkowski P."/>
            <person name="Kruszewska J.S."/>
            <person name="Biernat P."/>
            <person name="Pawlowska J."/>
        </authorList>
    </citation>
    <scope>NUCLEOTIDE SEQUENCE</scope>
    <source>
        <strain evidence="11">WA0000067209</strain>
    </source>
</reference>
<dbReference type="GO" id="GO:0006896">
    <property type="term" value="P:Golgi to vacuole transport"/>
    <property type="evidence" value="ECO:0007669"/>
    <property type="project" value="TreeGrafter"/>
</dbReference>
<dbReference type="AlphaFoldDB" id="A0A8H7ULI2"/>
<evidence type="ECO:0000313" key="12">
    <source>
        <dbReference type="Proteomes" id="UP000654370"/>
    </source>
</evidence>
<protein>
    <recommendedName>
        <fullName evidence="3">Vacuolar protein sorting-associated protein 54</fullName>
    </recommendedName>
</protein>
<dbReference type="PANTHER" id="PTHR12965">
    <property type="entry name" value="VACUOLAR PROTEIN SORTING 54"/>
    <property type="match status" value="1"/>
</dbReference>
<dbReference type="GO" id="GO:0005829">
    <property type="term" value="C:cytosol"/>
    <property type="evidence" value="ECO:0007669"/>
    <property type="project" value="GOC"/>
</dbReference>
<gene>
    <name evidence="11" type="ORF">INT43_006223</name>
</gene>
<dbReference type="Gene3D" id="6.10.250.860">
    <property type="match status" value="1"/>
</dbReference>
<evidence type="ECO:0000256" key="4">
    <source>
        <dbReference type="ARBA" id="ARBA00022448"/>
    </source>
</evidence>
<feature type="region of interest" description="Disordered" evidence="8">
    <location>
        <begin position="418"/>
        <end position="439"/>
    </location>
</feature>
<feature type="compositionally biased region" description="Polar residues" evidence="8">
    <location>
        <begin position="85"/>
        <end position="95"/>
    </location>
</feature>
<dbReference type="PANTHER" id="PTHR12965:SF0">
    <property type="entry name" value="VACUOLAR PROTEIN SORTING-ASSOCIATED PROTEIN 54"/>
    <property type="match status" value="1"/>
</dbReference>
<dbReference type="EMBL" id="JAEPQZ010000003">
    <property type="protein sequence ID" value="KAG2183219.1"/>
    <property type="molecule type" value="Genomic_DNA"/>
</dbReference>
<feature type="region of interest" description="Disordered" evidence="8">
    <location>
        <begin position="182"/>
        <end position="224"/>
    </location>
</feature>
<dbReference type="GO" id="GO:0015031">
    <property type="term" value="P:protein transport"/>
    <property type="evidence" value="ECO:0007669"/>
    <property type="project" value="UniProtKB-KW"/>
</dbReference>
<comment type="caution">
    <text evidence="11">The sequence shown here is derived from an EMBL/GenBank/DDBJ whole genome shotgun (WGS) entry which is preliminary data.</text>
</comment>
<evidence type="ECO:0000256" key="3">
    <source>
        <dbReference type="ARBA" id="ARBA00017665"/>
    </source>
</evidence>
<feature type="compositionally biased region" description="Polar residues" evidence="8">
    <location>
        <begin position="14"/>
        <end position="34"/>
    </location>
</feature>
<dbReference type="GO" id="GO:0042147">
    <property type="term" value="P:retrograde transport, endosome to Golgi"/>
    <property type="evidence" value="ECO:0007669"/>
    <property type="project" value="InterPro"/>
</dbReference>
<comment type="subcellular location">
    <subcellularLocation>
        <location evidence="1">Golgi apparatus</location>
        <location evidence="1">trans-Golgi network</location>
    </subcellularLocation>
</comment>
<dbReference type="Proteomes" id="UP000654370">
    <property type="component" value="Unassembled WGS sequence"/>
</dbReference>
<feature type="region of interest" description="Disordered" evidence="8">
    <location>
        <begin position="1"/>
        <end position="95"/>
    </location>
</feature>
<evidence type="ECO:0000256" key="6">
    <source>
        <dbReference type="ARBA" id="ARBA00023034"/>
    </source>
</evidence>
<dbReference type="Pfam" id="PF10475">
    <property type="entry name" value="Vps54_N"/>
    <property type="match status" value="1"/>
</dbReference>